<dbReference type="InterPro" id="IPR023917">
    <property type="entry name" value="Bifunctiontional_GlmU_bac-type"/>
</dbReference>
<evidence type="ECO:0008006" key="5">
    <source>
        <dbReference type="Google" id="ProtNLM"/>
    </source>
</evidence>
<keyword evidence="4" id="KW-1185">Reference proteome</keyword>
<protein>
    <recommendedName>
        <fullName evidence="5">Glucose-1-phosphate thymidylyltransferase</fullName>
    </recommendedName>
</protein>
<comment type="caution">
    <text evidence="3">The sequence shown here is derived from an EMBL/GenBank/DDBJ whole genome shotgun (WGS) entry which is preliminary data.</text>
</comment>
<dbReference type="OrthoDB" id="9784832at2"/>
<dbReference type="InterPro" id="IPR050065">
    <property type="entry name" value="GlmU-like"/>
</dbReference>
<name>A0A4Q1C041_9BACT</name>
<organism evidence="3 4">
    <name type="scientific">Aquirufa rosea</name>
    <dbReference type="NCBI Taxonomy" id="2509241"/>
    <lineage>
        <taxon>Bacteria</taxon>
        <taxon>Pseudomonadati</taxon>
        <taxon>Bacteroidota</taxon>
        <taxon>Cytophagia</taxon>
        <taxon>Cytophagales</taxon>
        <taxon>Flectobacillaceae</taxon>
        <taxon>Aquirufa</taxon>
    </lineage>
</organism>
<evidence type="ECO:0000256" key="2">
    <source>
        <dbReference type="ARBA" id="ARBA00023315"/>
    </source>
</evidence>
<proteinExistence type="predicted"/>
<gene>
    <name evidence="3" type="ORF">ESB04_06340</name>
</gene>
<dbReference type="Gene3D" id="2.160.10.10">
    <property type="entry name" value="Hexapeptide repeat proteins"/>
    <property type="match status" value="1"/>
</dbReference>
<dbReference type="Pfam" id="PF13562">
    <property type="entry name" value="NTP_transf_4"/>
    <property type="match status" value="1"/>
</dbReference>
<dbReference type="InterPro" id="IPR011004">
    <property type="entry name" value="Trimer_LpxA-like_sf"/>
</dbReference>
<evidence type="ECO:0000313" key="3">
    <source>
        <dbReference type="EMBL" id="RXK49788.1"/>
    </source>
</evidence>
<reference evidence="3 4" key="1">
    <citation type="submission" date="2019-01" db="EMBL/GenBank/DDBJ databases">
        <title>Cytophagaceae bacterium strain CAR-16.</title>
        <authorList>
            <person name="Chen W.-M."/>
        </authorList>
    </citation>
    <scope>NUCLEOTIDE SEQUENCE [LARGE SCALE GENOMIC DNA]</scope>
    <source>
        <strain evidence="3 4">CAR-16</strain>
    </source>
</reference>
<evidence type="ECO:0000256" key="1">
    <source>
        <dbReference type="ARBA" id="ARBA00022679"/>
    </source>
</evidence>
<accession>A0A4Q1C041</accession>
<evidence type="ECO:0000313" key="4">
    <source>
        <dbReference type="Proteomes" id="UP000289455"/>
    </source>
</evidence>
<keyword evidence="1" id="KW-0808">Transferase</keyword>
<keyword evidence="2" id="KW-0012">Acyltransferase</keyword>
<dbReference type="NCBIfam" id="TIGR03991">
    <property type="entry name" value="alt_bact_glmU"/>
    <property type="match status" value="1"/>
</dbReference>
<dbReference type="GO" id="GO:0016779">
    <property type="term" value="F:nucleotidyltransferase activity"/>
    <property type="evidence" value="ECO:0007669"/>
    <property type="project" value="UniProtKB-ARBA"/>
</dbReference>
<sequence>MCYWILLDVWINSISVTLKKTNPNKNVMKPPRTCFREAFLLYFYRMLENVNFYNDPLLVQSLRPLSYYRTLDQLWLGTSTIRDKWQALNIQISDPSQQLNILGSLLPDPATVSAISALEDHTVLMQDRQVLAFVGSETHPEITSKKKIIYTGNAQWIQYPEDLLVHQAATLCQEIQAAPFDLEKYQALGNIIIAPENCFIHPKAQMKGCMLDASSGPIFLGEDVNLQMGTIIQGPAAFLKGSTSNLGAKIRPNTTIGPACKVGGEINHSIFFPYSNKAHEGYIGSSVIGSFSNMGALTSNSNLKNDLKPVTLFDYGLKQSRNTGLKALGIIMGDFVTTGIHSKFNTGTVIGCHCNISSQAFLPKFIPSFTWGEYPKVQSYHMAKALQVASDWMSLKQQGIPENLTQVMEEIWKEEASFRT</sequence>
<dbReference type="GO" id="GO:0016746">
    <property type="term" value="F:acyltransferase activity"/>
    <property type="evidence" value="ECO:0007669"/>
    <property type="project" value="UniProtKB-KW"/>
</dbReference>
<dbReference type="PANTHER" id="PTHR43584">
    <property type="entry name" value="NUCLEOTIDYL TRANSFERASE"/>
    <property type="match status" value="1"/>
</dbReference>
<dbReference type="Proteomes" id="UP000289455">
    <property type="component" value="Unassembled WGS sequence"/>
</dbReference>
<dbReference type="PANTHER" id="PTHR43584:SF9">
    <property type="entry name" value="TRANSFERASE HEXAPEPTIDE REPEAT CONTAINING PROTEIN"/>
    <property type="match status" value="1"/>
</dbReference>
<dbReference type="AlphaFoldDB" id="A0A4Q1C041"/>
<dbReference type="EMBL" id="SDHY01000003">
    <property type="protein sequence ID" value="RXK49788.1"/>
    <property type="molecule type" value="Genomic_DNA"/>
</dbReference>
<dbReference type="SUPFAM" id="SSF51161">
    <property type="entry name" value="Trimeric LpxA-like enzymes"/>
    <property type="match status" value="1"/>
</dbReference>